<dbReference type="Proteomes" id="UP001071230">
    <property type="component" value="Unassembled WGS sequence"/>
</dbReference>
<dbReference type="GO" id="GO:0019592">
    <property type="term" value="P:mannitol catabolic process"/>
    <property type="evidence" value="ECO:0007669"/>
    <property type="project" value="TreeGrafter"/>
</dbReference>
<dbReference type="Proteomes" id="UP000836597">
    <property type="component" value="Chromosome"/>
</dbReference>
<dbReference type="KEGG" id="aacx:DEACI_4066"/>
<reference evidence="7" key="1">
    <citation type="submission" date="2014-11" db="EMBL/GenBank/DDBJ databases">
        <authorList>
            <person name="Hornung B.V."/>
        </authorList>
    </citation>
    <scope>NUCLEOTIDE SEQUENCE</scope>
    <source>
        <strain evidence="7">INE</strain>
    </source>
</reference>
<dbReference type="PANTHER" id="PTHR30524">
    <property type="entry name" value="MANNITOL-1-PHOSPHATE 5-DEHYDROGENASE"/>
    <property type="match status" value="1"/>
</dbReference>
<proteinExistence type="predicted"/>
<dbReference type="EC" id="1.1.1.17" evidence="6 7"/>
<dbReference type="GO" id="GO:0005829">
    <property type="term" value="C:cytosol"/>
    <property type="evidence" value="ECO:0007669"/>
    <property type="project" value="TreeGrafter"/>
</dbReference>
<dbReference type="SUPFAM" id="SSF48179">
    <property type="entry name" value="6-phosphogluconate dehydrogenase C-terminal domain-like"/>
    <property type="match status" value="1"/>
</dbReference>
<keyword evidence="1 6" id="KW-0560">Oxidoreductase</keyword>
<protein>
    <submittedName>
        <fullName evidence="7">Altronate oxidoreductase</fullName>
        <ecNumber evidence="7">1.1.1.58</ecNumber>
    </submittedName>
    <submittedName>
        <fullName evidence="6">Mannitol-1-phosphate 5-dehydrogenase</fullName>
        <ecNumber evidence="6 7">1.1.1.17</ecNumber>
    </submittedName>
</protein>
<keyword evidence="2" id="KW-0520">NAD</keyword>
<dbReference type="GO" id="GO:0019698">
    <property type="term" value="P:D-galacturonate catabolic process"/>
    <property type="evidence" value="ECO:0007669"/>
    <property type="project" value="TreeGrafter"/>
</dbReference>
<evidence type="ECO:0000256" key="3">
    <source>
        <dbReference type="ARBA" id="ARBA00048615"/>
    </source>
</evidence>
<accession>A0A8S0VYP0</accession>
<dbReference type="AlphaFoldDB" id="A0A8S0VYP0"/>
<dbReference type="InterPro" id="IPR036291">
    <property type="entry name" value="NAD(P)-bd_dom_sf"/>
</dbReference>
<dbReference type="Pfam" id="PF01232">
    <property type="entry name" value="Mannitol_dh"/>
    <property type="match status" value="1"/>
</dbReference>
<evidence type="ECO:0000256" key="2">
    <source>
        <dbReference type="ARBA" id="ARBA00023027"/>
    </source>
</evidence>
<evidence type="ECO:0000259" key="5">
    <source>
        <dbReference type="Pfam" id="PF08125"/>
    </source>
</evidence>
<dbReference type="EC" id="1.1.1.58" evidence="7"/>
<dbReference type="PRINTS" id="PR00084">
    <property type="entry name" value="MTLDHDRGNASE"/>
</dbReference>
<dbReference type="SUPFAM" id="SSF51735">
    <property type="entry name" value="NAD(P)-binding Rossmann-fold domains"/>
    <property type="match status" value="1"/>
</dbReference>
<dbReference type="RefSeq" id="WP_240986492.1">
    <property type="nucleotide sequence ID" value="NZ_CDGJ01000012.1"/>
</dbReference>
<keyword evidence="8" id="KW-1185">Reference proteome</keyword>
<dbReference type="InterPro" id="IPR013328">
    <property type="entry name" value="6PGD_dom2"/>
</dbReference>
<dbReference type="InterPro" id="IPR013118">
    <property type="entry name" value="Mannitol_DH_C"/>
</dbReference>
<reference evidence="6" key="2">
    <citation type="submission" date="2020-01" db="EMBL/GenBank/DDBJ databases">
        <authorList>
            <person name="Hornung B."/>
        </authorList>
    </citation>
    <scope>NUCLEOTIDE SEQUENCE</scope>
    <source>
        <strain evidence="6">PacBioINE</strain>
    </source>
</reference>
<dbReference type="EMBL" id="CDGJ01000012">
    <property type="protein sequence ID" value="CEJ06042.1"/>
    <property type="molecule type" value="Genomic_DNA"/>
</dbReference>
<feature type="domain" description="Mannitol dehydrogenase C-terminal" evidence="5">
    <location>
        <begin position="287"/>
        <end position="493"/>
    </location>
</feature>
<evidence type="ECO:0000313" key="7">
    <source>
        <dbReference type="EMBL" id="CEJ06042.1"/>
    </source>
</evidence>
<dbReference type="EMBL" id="LR746496">
    <property type="protein sequence ID" value="CAA7603243.1"/>
    <property type="molecule type" value="Genomic_DNA"/>
</dbReference>
<dbReference type="GO" id="GO:0009026">
    <property type="term" value="F:tagaturonate reductase activity"/>
    <property type="evidence" value="ECO:0007669"/>
    <property type="project" value="UniProtKB-EC"/>
</dbReference>
<dbReference type="InterPro" id="IPR008927">
    <property type="entry name" value="6-PGluconate_DH-like_C_sf"/>
</dbReference>
<organism evidence="6">
    <name type="scientific">Acididesulfobacillus acetoxydans</name>
    <dbReference type="NCBI Taxonomy" id="1561005"/>
    <lineage>
        <taxon>Bacteria</taxon>
        <taxon>Bacillati</taxon>
        <taxon>Bacillota</taxon>
        <taxon>Clostridia</taxon>
        <taxon>Eubacteriales</taxon>
        <taxon>Peptococcaceae</taxon>
        <taxon>Acididesulfobacillus</taxon>
    </lineage>
</organism>
<gene>
    <name evidence="7" type="ORF">DEACI_0488</name>
    <name evidence="6" type="ORF">DEACI_4066</name>
</gene>
<dbReference type="PANTHER" id="PTHR30524:SF0">
    <property type="entry name" value="ALTRONATE OXIDOREDUCTASE-RELATED"/>
    <property type="match status" value="1"/>
</dbReference>
<dbReference type="GO" id="GO:0008926">
    <property type="term" value="F:mannitol-1-phosphate 5-dehydrogenase activity"/>
    <property type="evidence" value="ECO:0007669"/>
    <property type="project" value="UniProtKB-EC"/>
</dbReference>
<evidence type="ECO:0000313" key="8">
    <source>
        <dbReference type="Proteomes" id="UP001071230"/>
    </source>
</evidence>
<dbReference type="InterPro" id="IPR000669">
    <property type="entry name" value="Mannitol_DH"/>
</dbReference>
<dbReference type="InterPro" id="IPR013131">
    <property type="entry name" value="Mannitol_DH_N"/>
</dbReference>
<name>A0A8S0VYP0_9FIRM</name>
<dbReference type="NCBIfam" id="NF002969">
    <property type="entry name" value="PRK03643.1"/>
    <property type="match status" value="1"/>
</dbReference>
<evidence type="ECO:0000313" key="6">
    <source>
        <dbReference type="EMBL" id="CAA7603243.1"/>
    </source>
</evidence>
<feature type="domain" description="Mannitol dehydrogenase N-terminal" evidence="4">
    <location>
        <begin position="32"/>
        <end position="273"/>
    </location>
</feature>
<dbReference type="Pfam" id="PF08125">
    <property type="entry name" value="Mannitol_dh_C"/>
    <property type="match status" value="1"/>
</dbReference>
<evidence type="ECO:0000256" key="1">
    <source>
        <dbReference type="ARBA" id="ARBA00023002"/>
    </source>
</evidence>
<dbReference type="Gene3D" id="1.10.1040.10">
    <property type="entry name" value="N-(1-d-carboxylethyl)-l-norvaline Dehydrogenase, domain 2"/>
    <property type="match status" value="1"/>
</dbReference>
<sequence length="508" mass="57516">MTQRLTRALLEGGFPFPEGLKVPEYPANLPERVIQFGEGNFLRAFVDWMFDAMDRKGLFNGKVVVVQPLNEGMVERLNQQDGLYTLLLRGIRDGQPVSDETVIGSISRGIDIFADWQEYLKCAENPDIEYVVSNTTEAGIAYNPADRPTDCPPASFPGKLAVYLYHRFQHFQGDSAKGMVIIPCELIDRNGDNLKKIVLRLAEEWKLPAEFSTWLKEHNTFVNTLVDRVVPGYPRDEVAALTERLGYEDQMLDTGELFHLWVVEGPQELRKRLPFAQAGLNVVWTDDMTPYRTLKVRFLNGSHTSCVPVAFLYGLDTVKEIVEHPVLGPYLEQIIAEEIMPSTGIEQKTQKEYAASVLERFRNPYIKHYLLSILLNSISKFKTRVLPSLLGYKEKTGRIPLKISFSLASLLALYRGKVEGTSMKCVRGESQFEMRDDPEVLKFLESVWSECDLSQESVLKLVRTVLAKVEFWGQDLTEVSGFAEAVAADLHAIVNQGVEKAIQRTMLK</sequence>
<evidence type="ECO:0000259" key="4">
    <source>
        <dbReference type="Pfam" id="PF01232"/>
    </source>
</evidence>
<comment type="catalytic activity">
    <reaction evidence="3">
        <text>D-mannitol 1-phosphate + NAD(+) = beta-D-fructose 6-phosphate + NADH + H(+)</text>
        <dbReference type="Rhea" id="RHEA:19661"/>
        <dbReference type="ChEBI" id="CHEBI:15378"/>
        <dbReference type="ChEBI" id="CHEBI:57540"/>
        <dbReference type="ChEBI" id="CHEBI:57634"/>
        <dbReference type="ChEBI" id="CHEBI:57945"/>
        <dbReference type="ChEBI" id="CHEBI:61381"/>
        <dbReference type="EC" id="1.1.1.17"/>
    </reaction>
</comment>
<dbReference type="Gene3D" id="3.40.50.720">
    <property type="entry name" value="NAD(P)-binding Rossmann-like Domain"/>
    <property type="match status" value="1"/>
</dbReference>